<evidence type="ECO:0000259" key="5">
    <source>
        <dbReference type="PROSITE" id="PS50600"/>
    </source>
</evidence>
<dbReference type="Proteomes" id="UP000683360">
    <property type="component" value="Unassembled WGS sequence"/>
</dbReference>
<dbReference type="Pfam" id="PF15299">
    <property type="entry name" value="ALS2CR8"/>
    <property type="match status" value="1"/>
</dbReference>
<keyword evidence="3" id="KW-0378">Hydrolase</keyword>
<sequence length="738" mass="83639">MTEISVKSVSDVQQTIQDYEVENHAKFRVVKKDINYGNDGKDLSLLVKKIRFRDPQPDSVPIIPCDGIPFEVVGRKLLECHQGIDRDGHRKEKRKIEKQQSVIINIKDICKQNVCTDFQRVHISRCSTTLSQGSHIDVNSTAYEKDTISSKLKKAIEKKEQLCIEHKFFIALPDPSDHRNHLSGEKVSQTLTSVASEILKELPKECNFVLDQHLETTHIATKKPKRQKTREGCAHRPPQDDQQDAPGEGCAHRPPQDDQQDAPGEGCAHRPPQEDLQDAPGEGCAHRPPQEDLQDAPGEGCAHRPPQEDQQDAPGEDCAHRPPQDVPEEGCAHRPPQEDKSTHGVHIGRKRLKVSFDDPIERVKLFQKRSILNPVERNITVDGYIISQQSLDDLESELPDEVMNAYISIKSRQCEKRSVAFIPCATITAMFCEEINANDPFPSHGYLQEVNLEHYEILIGAICENESHWCLMVILPQKRELIYMNPLGESPKRKDQYLQNWLLFLAERYNRGIGEIPLDGWSIGSKAHRRQMDSHSCGVFTLKFAELVLEDDNNYKFDSSFRGIRALRHIIGQFLIENSEEENNKTTEVSSNLPQLPVVSTVTDLPRKSPKLRKPRIARRTLLTQTITSGMCGIMDDMPMTIKKGTASVNGHNLALLFENHVKEKLKSVVEISDGGTSYYSPHWRHIRWVKNLSLALQMDMRISIAGHCNRVKIFGTNGLEELNALVLSTFGTWKPKK</sequence>
<proteinExistence type="inferred from homology"/>
<dbReference type="AlphaFoldDB" id="A0A8S3QWX6"/>
<evidence type="ECO:0000256" key="4">
    <source>
        <dbReference type="SAM" id="MobiDB-lite"/>
    </source>
</evidence>
<dbReference type="Gene3D" id="3.40.395.10">
    <property type="entry name" value="Adenoviral Proteinase, Chain A"/>
    <property type="match status" value="1"/>
</dbReference>
<dbReference type="InterPro" id="IPR003653">
    <property type="entry name" value="Peptidase_C48_C"/>
</dbReference>
<evidence type="ECO:0000256" key="3">
    <source>
        <dbReference type="ARBA" id="ARBA00022801"/>
    </source>
</evidence>
<dbReference type="GO" id="GO:0008234">
    <property type="term" value="F:cysteine-type peptidase activity"/>
    <property type="evidence" value="ECO:0007669"/>
    <property type="project" value="InterPro"/>
</dbReference>
<dbReference type="PANTHER" id="PTHR47456:SF1">
    <property type="entry name" value="PHD-TYPE DOMAIN-CONTAINING PROTEIN"/>
    <property type="match status" value="1"/>
</dbReference>
<gene>
    <name evidence="6" type="ORF">MEDL_14046</name>
</gene>
<dbReference type="InterPro" id="IPR038765">
    <property type="entry name" value="Papain-like_cys_pep_sf"/>
</dbReference>
<dbReference type="InterPro" id="IPR029309">
    <property type="entry name" value="CaRF"/>
</dbReference>
<dbReference type="EMBL" id="CAJPWZ010000720">
    <property type="protein sequence ID" value="CAG2199233.1"/>
    <property type="molecule type" value="Genomic_DNA"/>
</dbReference>
<accession>A0A8S3QWX6</accession>
<comment type="similarity">
    <text evidence="1">Belongs to the peptidase C48 family.</text>
</comment>
<evidence type="ECO:0000256" key="2">
    <source>
        <dbReference type="ARBA" id="ARBA00022670"/>
    </source>
</evidence>
<feature type="compositionally biased region" description="Basic and acidic residues" evidence="4">
    <location>
        <begin position="330"/>
        <end position="342"/>
    </location>
</feature>
<feature type="compositionally biased region" description="Basic and acidic residues" evidence="4">
    <location>
        <begin position="229"/>
        <end position="239"/>
    </location>
</feature>
<evidence type="ECO:0000313" key="6">
    <source>
        <dbReference type="EMBL" id="CAG2199233.1"/>
    </source>
</evidence>
<organism evidence="6 7">
    <name type="scientific">Mytilus edulis</name>
    <name type="common">Blue mussel</name>
    <dbReference type="NCBI Taxonomy" id="6550"/>
    <lineage>
        <taxon>Eukaryota</taxon>
        <taxon>Metazoa</taxon>
        <taxon>Spiralia</taxon>
        <taxon>Lophotrochozoa</taxon>
        <taxon>Mollusca</taxon>
        <taxon>Bivalvia</taxon>
        <taxon>Autobranchia</taxon>
        <taxon>Pteriomorphia</taxon>
        <taxon>Mytilida</taxon>
        <taxon>Mytiloidea</taxon>
        <taxon>Mytilidae</taxon>
        <taxon>Mytilinae</taxon>
        <taxon>Mytilus</taxon>
    </lineage>
</organism>
<evidence type="ECO:0000313" key="7">
    <source>
        <dbReference type="Proteomes" id="UP000683360"/>
    </source>
</evidence>
<dbReference type="GO" id="GO:0006508">
    <property type="term" value="P:proteolysis"/>
    <property type="evidence" value="ECO:0007669"/>
    <property type="project" value="UniProtKB-KW"/>
</dbReference>
<keyword evidence="2" id="KW-0645">Protease</keyword>
<dbReference type="SUPFAM" id="SSF54001">
    <property type="entry name" value="Cysteine proteinases"/>
    <property type="match status" value="1"/>
</dbReference>
<protein>
    <recommendedName>
        <fullName evidence="5">Ubiquitin-like protease family profile domain-containing protein</fullName>
    </recommendedName>
</protein>
<feature type="region of interest" description="Disordered" evidence="4">
    <location>
        <begin position="219"/>
        <end position="345"/>
    </location>
</feature>
<name>A0A8S3QWX6_MYTED</name>
<dbReference type="OrthoDB" id="6157967at2759"/>
<feature type="domain" description="Ubiquitin-like protease family profile" evidence="5">
    <location>
        <begin position="379"/>
        <end position="548"/>
    </location>
</feature>
<evidence type="ECO:0000256" key="1">
    <source>
        <dbReference type="ARBA" id="ARBA00005234"/>
    </source>
</evidence>
<dbReference type="PROSITE" id="PS50600">
    <property type="entry name" value="ULP_PROTEASE"/>
    <property type="match status" value="1"/>
</dbReference>
<comment type="caution">
    <text evidence="6">The sequence shown here is derived from an EMBL/GenBank/DDBJ whole genome shotgun (WGS) entry which is preliminary data.</text>
</comment>
<keyword evidence="7" id="KW-1185">Reference proteome</keyword>
<dbReference type="GO" id="GO:0003700">
    <property type="term" value="F:DNA-binding transcription factor activity"/>
    <property type="evidence" value="ECO:0007669"/>
    <property type="project" value="InterPro"/>
</dbReference>
<dbReference type="PANTHER" id="PTHR47456">
    <property type="entry name" value="PHD-TYPE DOMAIN-CONTAINING PROTEIN"/>
    <property type="match status" value="1"/>
</dbReference>
<reference evidence="6" key="1">
    <citation type="submission" date="2021-03" db="EMBL/GenBank/DDBJ databases">
        <authorList>
            <person name="Bekaert M."/>
        </authorList>
    </citation>
    <scope>NUCLEOTIDE SEQUENCE</scope>
</reference>
<dbReference type="Pfam" id="PF02902">
    <property type="entry name" value="Peptidase_C48"/>
    <property type="match status" value="1"/>
</dbReference>